<dbReference type="Proteomes" id="UP001190926">
    <property type="component" value="Unassembled WGS sequence"/>
</dbReference>
<dbReference type="PROSITE" id="PS51934">
    <property type="entry name" value="LRAT"/>
    <property type="match status" value="1"/>
</dbReference>
<feature type="domain" description="LRAT" evidence="2">
    <location>
        <begin position="20"/>
        <end position="167"/>
    </location>
</feature>
<organism evidence="3 4">
    <name type="scientific">Perilla frutescens var. hirtella</name>
    <name type="common">Perilla citriodora</name>
    <name type="synonym">Perilla setoyensis</name>
    <dbReference type="NCBI Taxonomy" id="608512"/>
    <lineage>
        <taxon>Eukaryota</taxon>
        <taxon>Viridiplantae</taxon>
        <taxon>Streptophyta</taxon>
        <taxon>Embryophyta</taxon>
        <taxon>Tracheophyta</taxon>
        <taxon>Spermatophyta</taxon>
        <taxon>Magnoliopsida</taxon>
        <taxon>eudicotyledons</taxon>
        <taxon>Gunneridae</taxon>
        <taxon>Pentapetalae</taxon>
        <taxon>asterids</taxon>
        <taxon>lamiids</taxon>
        <taxon>Lamiales</taxon>
        <taxon>Lamiaceae</taxon>
        <taxon>Nepetoideae</taxon>
        <taxon>Elsholtzieae</taxon>
        <taxon>Perilla</taxon>
    </lineage>
</organism>
<evidence type="ECO:0000313" key="3">
    <source>
        <dbReference type="EMBL" id="KAH6827956.1"/>
    </source>
</evidence>
<protein>
    <submittedName>
        <fullName evidence="3">NC domain-containing protein-like protein</fullName>
    </submittedName>
</protein>
<dbReference type="PANTHER" id="PTHR46137:SF7">
    <property type="entry name" value="LRAT DOMAIN-CONTAINING PROTEIN"/>
    <property type="match status" value="1"/>
</dbReference>
<dbReference type="EMBL" id="SDAM02000133">
    <property type="protein sequence ID" value="KAH6827956.1"/>
    <property type="molecule type" value="Genomic_DNA"/>
</dbReference>
<dbReference type="PANTHER" id="PTHR46137">
    <property type="entry name" value="OS05G0310600 PROTEIN"/>
    <property type="match status" value="1"/>
</dbReference>
<accession>A0AAD4J672</accession>
<gene>
    <name evidence="3" type="ORF">C2S53_014775</name>
</gene>
<evidence type="ECO:0000313" key="4">
    <source>
        <dbReference type="Proteomes" id="UP001190926"/>
    </source>
</evidence>
<sequence>MGFLSHKVKRSELEAGDHIYTWRAGFTYSHHGIYIGGDKVVHFTQDQSLSSGSFSSMCFFSSDIASVCLDFPDCGFRKHRSGVVMSCLNCFLGSGSLYRFEYGVSREAFIAKLRGGTCTTAKSDPPEPVIHRAMYLLHNGFGNYDLLTNNCEDLALYCRTGLVICGRKASGGSGQASSAVSVPVAAVLSLPLGIFVSSPVLIGATAVVNYTLNRYATDVGVRDDVVKVKVEDMAAYHGYLPAEEGACGDDVDIGEVRPTKRRRTGEQIGDG</sequence>
<evidence type="ECO:0000259" key="2">
    <source>
        <dbReference type="PROSITE" id="PS51934"/>
    </source>
</evidence>
<evidence type="ECO:0000256" key="1">
    <source>
        <dbReference type="SAM" id="MobiDB-lite"/>
    </source>
</evidence>
<proteinExistence type="predicted"/>
<dbReference type="Pfam" id="PF04970">
    <property type="entry name" value="LRAT"/>
    <property type="match status" value="1"/>
</dbReference>
<feature type="region of interest" description="Disordered" evidence="1">
    <location>
        <begin position="250"/>
        <end position="271"/>
    </location>
</feature>
<dbReference type="InterPro" id="IPR007053">
    <property type="entry name" value="LRAT_dom"/>
</dbReference>
<name>A0AAD4J672_PERFH</name>
<dbReference type="Gene3D" id="3.90.1720.10">
    <property type="entry name" value="endopeptidase domain like (from Nostoc punctiforme)"/>
    <property type="match status" value="1"/>
</dbReference>
<keyword evidence="4" id="KW-1185">Reference proteome</keyword>
<dbReference type="AlphaFoldDB" id="A0AAD4J672"/>
<reference evidence="3 4" key="1">
    <citation type="journal article" date="2021" name="Nat. Commun.">
        <title>Incipient diploidization of the medicinal plant Perilla within 10,000 years.</title>
        <authorList>
            <person name="Zhang Y."/>
            <person name="Shen Q."/>
            <person name="Leng L."/>
            <person name="Zhang D."/>
            <person name="Chen S."/>
            <person name="Shi Y."/>
            <person name="Ning Z."/>
            <person name="Chen S."/>
        </authorList>
    </citation>
    <scope>NUCLEOTIDE SEQUENCE [LARGE SCALE GENOMIC DNA]</scope>
    <source>
        <strain evidence="4">cv. PC099</strain>
    </source>
</reference>
<comment type="caution">
    <text evidence="3">The sequence shown here is derived from an EMBL/GenBank/DDBJ whole genome shotgun (WGS) entry which is preliminary data.</text>
</comment>